<dbReference type="Pfam" id="PF01553">
    <property type="entry name" value="Acyltransferase"/>
    <property type="match status" value="1"/>
</dbReference>
<reference evidence="16 17" key="1">
    <citation type="submission" date="2024-05" db="EMBL/GenBank/DDBJ databases">
        <authorList>
            <person name="Wallberg A."/>
        </authorList>
    </citation>
    <scope>NUCLEOTIDE SEQUENCE [LARGE SCALE GENOMIC DNA]</scope>
</reference>
<dbReference type="EMBL" id="CAXKWB010000658">
    <property type="protein sequence ID" value="CAL4061621.1"/>
    <property type="molecule type" value="Genomic_DNA"/>
</dbReference>
<dbReference type="GO" id="GO:0004366">
    <property type="term" value="F:glycerol-3-phosphate O-acyltransferase activity"/>
    <property type="evidence" value="ECO:0007669"/>
    <property type="project" value="TreeGrafter"/>
</dbReference>
<keyword evidence="6 14" id="KW-0812">Transmembrane</keyword>
<sequence length="416" mass="47072">MLDLLKLETIWESYLTSYGTVAPYVVLGWWVVFTALMIVATIGRKVGLRRRYVKALDLLFTIAASKLNEEDVVEDNNNDEFENNVVIDPEAPRAPLSSSTPGQFSLEEPMPYLAAGMRAIVQDCIGKSFSPEELKTWNMLSRTKRMRHRRLSPSMTLLWVVGCIIRYFFLMPMRVVVLCMSLSTMCILTSLVGLLPSGKWKKKINAYVVCWCFDFVAGSLSVVARFNNKENRPQYGIAVANHTSPIDSMVLATDQCYDMVGQKAKGLLGAFMNALSKSSSHIWFERKNAKDRSAVSKLLQEHADDHSLPPILLFPEGTCVNNTAVLQFKKGAFEIDSVIYPIAIRFDPRYGDAFWWQDTFLEYVFSMMTSWAIVADIWYLPPMRKGPNESAVAFSERVKALIAHRGGFVNMTWDGF</sequence>
<keyword evidence="12" id="KW-0012">Acyltransferase</keyword>
<feature type="transmembrane region" description="Helical" evidence="14">
    <location>
        <begin position="175"/>
        <end position="195"/>
    </location>
</feature>
<dbReference type="GO" id="GO:0019432">
    <property type="term" value="P:triglyceride biosynthetic process"/>
    <property type="evidence" value="ECO:0007669"/>
    <property type="project" value="TreeGrafter"/>
</dbReference>
<evidence type="ECO:0000256" key="8">
    <source>
        <dbReference type="ARBA" id="ARBA00023098"/>
    </source>
</evidence>
<evidence type="ECO:0000259" key="15">
    <source>
        <dbReference type="SMART" id="SM00563"/>
    </source>
</evidence>
<evidence type="ECO:0000256" key="13">
    <source>
        <dbReference type="ARBA" id="ARBA00025707"/>
    </source>
</evidence>
<feature type="domain" description="Phospholipid/glycerol acyltransferase" evidence="15">
    <location>
        <begin position="236"/>
        <end position="347"/>
    </location>
</feature>
<feature type="non-terminal residue" evidence="16">
    <location>
        <position position="416"/>
    </location>
</feature>
<feature type="transmembrane region" description="Helical" evidence="14">
    <location>
        <begin position="151"/>
        <end position="169"/>
    </location>
</feature>
<keyword evidence="11" id="KW-1208">Phospholipid metabolism</keyword>
<keyword evidence="10" id="KW-0594">Phospholipid biosynthesis</keyword>
<dbReference type="PANTHER" id="PTHR23063:SF2">
    <property type="entry name" value="GLYCEROL-3-PHOSPHATE ACYLTRANSFERASE 4, ISOFORM D-RELATED"/>
    <property type="match status" value="1"/>
</dbReference>
<dbReference type="GO" id="GO:0008654">
    <property type="term" value="P:phospholipid biosynthetic process"/>
    <property type="evidence" value="ECO:0007669"/>
    <property type="project" value="UniProtKB-KW"/>
</dbReference>
<evidence type="ECO:0000313" key="16">
    <source>
        <dbReference type="EMBL" id="CAL4061621.1"/>
    </source>
</evidence>
<dbReference type="InterPro" id="IPR045252">
    <property type="entry name" value="LPCAT1-like"/>
</dbReference>
<evidence type="ECO:0000256" key="12">
    <source>
        <dbReference type="ARBA" id="ARBA00023315"/>
    </source>
</evidence>
<dbReference type="InterPro" id="IPR002123">
    <property type="entry name" value="Plipid/glycerol_acylTrfase"/>
</dbReference>
<dbReference type="CDD" id="cd07991">
    <property type="entry name" value="LPLAT_LPCAT1-like"/>
    <property type="match status" value="1"/>
</dbReference>
<keyword evidence="8" id="KW-0443">Lipid metabolism</keyword>
<comment type="similarity">
    <text evidence="3">Belongs to the 1-acyl-sn-glycerol-3-phosphate acyltransferase family.</text>
</comment>
<dbReference type="GO" id="GO:0005783">
    <property type="term" value="C:endoplasmic reticulum"/>
    <property type="evidence" value="ECO:0007669"/>
    <property type="project" value="TreeGrafter"/>
</dbReference>
<gene>
    <name evidence="16" type="ORF">MNOR_LOCUS2226</name>
</gene>
<evidence type="ECO:0000256" key="6">
    <source>
        <dbReference type="ARBA" id="ARBA00022692"/>
    </source>
</evidence>
<dbReference type="Proteomes" id="UP001497623">
    <property type="component" value="Unassembled WGS sequence"/>
</dbReference>
<keyword evidence="5" id="KW-0808">Transferase</keyword>
<evidence type="ECO:0000313" key="17">
    <source>
        <dbReference type="Proteomes" id="UP001497623"/>
    </source>
</evidence>
<evidence type="ECO:0000256" key="3">
    <source>
        <dbReference type="ARBA" id="ARBA00008655"/>
    </source>
</evidence>
<comment type="subcellular location">
    <subcellularLocation>
        <location evidence="1">Membrane</location>
    </subcellularLocation>
</comment>
<feature type="transmembrane region" description="Helical" evidence="14">
    <location>
        <begin position="207"/>
        <end position="226"/>
    </location>
</feature>
<name>A0AAV2PM85_MEGNR</name>
<evidence type="ECO:0000256" key="5">
    <source>
        <dbReference type="ARBA" id="ARBA00022679"/>
    </source>
</evidence>
<keyword evidence="7 14" id="KW-1133">Transmembrane helix</keyword>
<comment type="pathway">
    <text evidence="13">Phospholipid metabolism.</text>
</comment>
<evidence type="ECO:0000256" key="11">
    <source>
        <dbReference type="ARBA" id="ARBA00023264"/>
    </source>
</evidence>
<evidence type="ECO:0000256" key="9">
    <source>
        <dbReference type="ARBA" id="ARBA00023136"/>
    </source>
</evidence>
<feature type="transmembrane region" description="Helical" evidence="14">
    <location>
        <begin position="20"/>
        <end position="42"/>
    </location>
</feature>
<evidence type="ECO:0000256" key="7">
    <source>
        <dbReference type="ARBA" id="ARBA00022989"/>
    </source>
</evidence>
<evidence type="ECO:0000256" key="14">
    <source>
        <dbReference type="SAM" id="Phobius"/>
    </source>
</evidence>
<evidence type="ECO:0000256" key="10">
    <source>
        <dbReference type="ARBA" id="ARBA00023209"/>
    </source>
</evidence>
<keyword evidence="17" id="KW-1185">Reference proteome</keyword>
<evidence type="ECO:0000256" key="2">
    <source>
        <dbReference type="ARBA" id="ARBA00005189"/>
    </source>
</evidence>
<dbReference type="SUPFAM" id="SSF69593">
    <property type="entry name" value="Glycerol-3-phosphate (1)-acyltransferase"/>
    <property type="match status" value="1"/>
</dbReference>
<comment type="pathway">
    <text evidence="2">Lipid metabolism.</text>
</comment>
<evidence type="ECO:0000256" key="1">
    <source>
        <dbReference type="ARBA" id="ARBA00004370"/>
    </source>
</evidence>
<evidence type="ECO:0000256" key="4">
    <source>
        <dbReference type="ARBA" id="ARBA00022516"/>
    </source>
</evidence>
<organism evidence="16 17">
    <name type="scientific">Meganyctiphanes norvegica</name>
    <name type="common">Northern krill</name>
    <name type="synonym">Thysanopoda norvegica</name>
    <dbReference type="NCBI Taxonomy" id="48144"/>
    <lineage>
        <taxon>Eukaryota</taxon>
        <taxon>Metazoa</taxon>
        <taxon>Ecdysozoa</taxon>
        <taxon>Arthropoda</taxon>
        <taxon>Crustacea</taxon>
        <taxon>Multicrustacea</taxon>
        <taxon>Malacostraca</taxon>
        <taxon>Eumalacostraca</taxon>
        <taxon>Eucarida</taxon>
        <taxon>Euphausiacea</taxon>
        <taxon>Euphausiidae</taxon>
        <taxon>Meganyctiphanes</taxon>
    </lineage>
</organism>
<protein>
    <recommendedName>
        <fullName evidence="15">Phospholipid/glycerol acyltransferase domain-containing protein</fullName>
    </recommendedName>
</protein>
<keyword evidence="9 14" id="KW-0472">Membrane</keyword>
<comment type="caution">
    <text evidence="16">The sequence shown here is derived from an EMBL/GenBank/DDBJ whole genome shotgun (WGS) entry which is preliminary data.</text>
</comment>
<dbReference type="PANTHER" id="PTHR23063">
    <property type="entry name" value="PHOSPHOLIPID ACYLTRANSFERASE"/>
    <property type="match status" value="1"/>
</dbReference>
<accession>A0AAV2PM85</accession>
<proteinExistence type="inferred from homology"/>
<keyword evidence="4" id="KW-0444">Lipid biosynthesis</keyword>
<dbReference type="GO" id="GO:0016020">
    <property type="term" value="C:membrane"/>
    <property type="evidence" value="ECO:0007669"/>
    <property type="project" value="UniProtKB-SubCell"/>
</dbReference>
<dbReference type="SMART" id="SM00563">
    <property type="entry name" value="PlsC"/>
    <property type="match status" value="1"/>
</dbReference>
<dbReference type="AlphaFoldDB" id="A0AAV2PM85"/>